<evidence type="ECO:0000256" key="1">
    <source>
        <dbReference type="SAM" id="Phobius"/>
    </source>
</evidence>
<dbReference type="Pfam" id="PF07158">
    <property type="entry name" value="MatC_N"/>
    <property type="match status" value="1"/>
</dbReference>
<dbReference type="HOGENOM" id="CLU_052316_0_0_9"/>
<evidence type="ECO:0000259" key="2">
    <source>
        <dbReference type="Pfam" id="PF07158"/>
    </source>
</evidence>
<dbReference type="PATRIC" id="fig|999408.3.peg.4803"/>
<proteinExistence type="predicted"/>
<evidence type="ECO:0000313" key="4">
    <source>
        <dbReference type="Proteomes" id="UP000013085"/>
    </source>
</evidence>
<dbReference type="Proteomes" id="UP000013085">
    <property type="component" value="Unassembled WGS sequence"/>
</dbReference>
<feature type="transmembrane region" description="Helical" evidence="1">
    <location>
        <begin position="219"/>
        <end position="252"/>
    </location>
</feature>
<accession>A0A0E2H597</accession>
<comment type="caution">
    <text evidence="3">The sequence shown here is derived from an EMBL/GenBank/DDBJ whole genome shotgun (WGS) entry which is preliminary data.</text>
</comment>
<reference evidence="3 4" key="1">
    <citation type="submission" date="2013-01" db="EMBL/GenBank/DDBJ databases">
        <title>The Genome Sequence of Clostridium clostridioforme 90A8.</title>
        <authorList>
            <consortium name="The Broad Institute Genome Sequencing Platform"/>
            <person name="Earl A."/>
            <person name="Ward D."/>
            <person name="Feldgarden M."/>
            <person name="Gevers D."/>
            <person name="Courvalin P."/>
            <person name="Lambert T."/>
            <person name="Walker B."/>
            <person name="Young S.K."/>
            <person name="Zeng Q."/>
            <person name="Gargeya S."/>
            <person name="Fitzgerald M."/>
            <person name="Haas B."/>
            <person name="Abouelleil A."/>
            <person name="Alvarado L."/>
            <person name="Arachchi H.M."/>
            <person name="Berlin A.M."/>
            <person name="Chapman S.B."/>
            <person name="Dewar J."/>
            <person name="Goldberg J."/>
            <person name="Griggs A."/>
            <person name="Gujja S."/>
            <person name="Hansen M."/>
            <person name="Howarth C."/>
            <person name="Imamovic A."/>
            <person name="Larimer J."/>
            <person name="McCowan C."/>
            <person name="Murphy C."/>
            <person name="Neiman D."/>
            <person name="Pearson M."/>
            <person name="Priest M."/>
            <person name="Roberts A."/>
            <person name="Saif S."/>
            <person name="Shea T."/>
            <person name="Sisk P."/>
            <person name="Sykes S."/>
            <person name="Wortman J."/>
            <person name="Nusbaum C."/>
            <person name="Birren B."/>
        </authorList>
    </citation>
    <scope>NUCLEOTIDE SEQUENCE [LARGE SCALE GENOMIC DNA]</scope>
    <source>
        <strain evidence="3 4">90A8</strain>
    </source>
</reference>
<dbReference type="AlphaFoldDB" id="A0A0E2H597"/>
<evidence type="ECO:0000313" key="3">
    <source>
        <dbReference type="EMBL" id="ENZ09296.1"/>
    </source>
</evidence>
<feature type="transmembrane region" description="Helical" evidence="1">
    <location>
        <begin position="350"/>
        <end position="373"/>
    </location>
</feature>
<organism evidence="3 4">
    <name type="scientific">[Clostridium] clostridioforme 90A8</name>
    <dbReference type="NCBI Taxonomy" id="999408"/>
    <lineage>
        <taxon>Bacteria</taxon>
        <taxon>Bacillati</taxon>
        <taxon>Bacillota</taxon>
        <taxon>Clostridia</taxon>
        <taxon>Lachnospirales</taxon>
        <taxon>Lachnospiraceae</taxon>
        <taxon>Enterocloster</taxon>
    </lineage>
</organism>
<gene>
    <name evidence="3" type="ORF">HMPREF1090_04474</name>
</gene>
<keyword evidence="1" id="KW-1133">Transmembrane helix</keyword>
<dbReference type="EMBL" id="AGYR01000052">
    <property type="protein sequence ID" value="ENZ09296.1"/>
    <property type="molecule type" value="Genomic_DNA"/>
</dbReference>
<dbReference type="InterPro" id="IPR009827">
    <property type="entry name" value="MatC_N"/>
</dbReference>
<feature type="transmembrane region" description="Helical" evidence="1">
    <location>
        <begin position="394"/>
        <end position="414"/>
    </location>
</feature>
<feature type="transmembrane region" description="Helical" evidence="1">
    <location>
        <begin position="264"/>
        <end position="286"/>
    </location>
</feature>
<feature type="transmembrane region" description="Helical" evidence="1">
    <location>
        <begin position="95"/>
        <end position="126"/>
    </location>
</feature>
<feature type="transmembrane region" description="Helical" evidence="1">
    <location>
        <begin position="56"/>
        <end position="75"/>
    </location>
</feature>
<feature type="transmembrane region" description="Helical" evidence="1">
    <location>
        <begin position="307"/>
        <end position="330"/>
    </location>
</feature>
<keyword evidence="1" id="KW-0812">Transmembrane</keyword>
<dbReference type="RefSeq" id="WP_002584513.1">
    <property type="nucleotide sequence ID" value="NZ_KB850985.1"/>
</dbReference>
<name>A0A0E2H597_9FIRM</name>
<feature type="transmembrane region" description="Helical" evidence="1">
    <location>
        <begin position="171"/>
        <end position="194"/>
    </location>
</feature>
<protein>
    <recommendedName>
        <fullName evidence="2">Dicarboxylate carrier MatC N-terminal domain-containing protein</fullName>
    </recommendedName>
</protein>
<keyword evidence="1" id="KW-0472">Membrane</keyword>
<feature type="domain" description="Dicarboxylate carrier MatC N-terminal" evidence="2">
    <location>
        <begin position="1"/>
        <end position="147"/>
    </location>
</feature>
<dbReference type="GeneID" id="57962912"/>
<sequence>MNLAIISLIVLVMVVAIGFIKKVNLGFLSLGVAFILGTIGDMSAKEISNGFSSSMFVTLVGVTFLFGMASNNGTLELFSKKIVALVGKNTVLIPILMFVLSAFISAIGPGHIAAGILMTTFAMYLAFEMKINPIATALYAKLGANAGCASPLSLTGVLAKSLSEPLGYSGFGLHLFLSTLISGFIFTLILYVAFKGYKVKADNPLKFSEIPKFNREQRYTIIGIIVMVVCCIGFKLDTGLFAFVVAAVLILLGCADEKKAIKSIPWGTLVFICGVGTLINVINTLGGIELISNFLTGMMNEKTATPILSATSGILSWVSSTTGVVMPALFPIAADVAASFAGSVNYVELISAIVATSFAAAISPLSTGGAIIMSSYSAAKETTNHELNKMFKQLFLLSVGNVLLNVVLSALGLFNLGGLFY</sequence>
<feature type="transmembrane region" description="Helical" evidence="1">
    <location>
        <begin position="138"/>
        <end position="159"/>
    </location>
</feature>